<dbReference type="AlphaFoldDB" id="A0A2Z7A3F0"/>
<evidence type="ECO:0000313" key="1">
    <source>
        <dbReference type="EMBL" id="KZV06973.1"/>
    </source>
</evidence>
<evidence type="ECO:0000313" key="2">
    <source>
        <dbReference type="Proteomes" id="UP000250235"/>
    </source>
</evidence>
<protein>
    <submittedName>
        <fullName evidence="1">Topoisomerase II</fullName>
    </submittedName>
</protein>
<dbReference type="GO" id="GO:0016853">
    <property type="term" value="F:isomerase activity"/>
    <property type="evidence" value="ECO:0007669"/>
    <property type="project" value="UniProtKB-KW"/>
</dbReference>
<organism evidence="1 2">
    <name type="scientific">Dorcoceras hygrometricum</name>
    <dbReference type="NCBI Taxonomy" id="472368"/>
    <lineage>
        <taxon>Eukaryota</taxon>
        <taxon>Viridiplantae</taxon>
        <taxon>Streptophyta</taxon>
        <taxon>Embryophyta</taxon>
        <taxon>Tracheophyta</taxon>
        <taxon>Spermatophyta</taxon>
        <taxon>Magnoliopsida</taxon>
        <taxon>eudicotyledons</taxon>
        <taxon>Gunneridae</taxon>
        <taxon>Pentapetalae</taxon>
        <taxon>asterids</taxon>
        <taxon>lamiids</taxon>
        <taxon>Lamiales</taxon>
        <taxon>Gesneriaceae</taxon>
        <taxon>Didymocarpoideae</taxon>
        <taxon>Trichosporeae</taxon>
        <taxon>Loxocarpinae</taxon>
        <taxon>Dorcoceras</taxon>
    </lineage>
</organism>
<dbReference type="Proteomes" id="UP000250235">
    <property type="component" value="Unassembled WGS sequence"/>
</dbReference>
<keyword evidence="2" id="KW-1185">Reference proteome</keyword>
<name>A0A2Z7A3F0_9LAMI</name>
<reference evidence="1 2" key="1">
    <citation type="journal article" date="2015" name="Proc. Natl. Acad. Sci. U.S.A.">
        <title>The resurrection genome of Boea hygrometrica: A blueprint for survival of dehydration.</title>
        <authorList>
            <person name="Xiao L."/>
            <person name="Yang G."/>
            <person name="Zhang L."/>
            <person name="Yang X."/>
            <person name="Zhao S."/>
            <person name="Ji Z."/>
            <person name="Zhou Q."/>
            <person name="Hu M."/>
            <person name="Wang Y."/>
            <person name="Chen M."/>
            <person name="Xu Y."/>
            <person name="Jin H."/>
            <person name="Xiao X."/>
            <person name="Hu G."/>
            <person name="Bao F."/>
            <person name="Hu Y."/>
            <person name="Wan P."/>
            <person name="Li L."/>
            <person name="Deng X."/>
            <person name="Kuang T."/>
            <person name="Xiang C."/>
            <person name="Zhu J.K."/>
            <person name="Oliver M.J."/>
            <person name="He Y."/>
        </authorList>
    </citation>
    <scope>NUCLEOTIDE SEQUENCE [LARGE SCALE GENOMIC DNA]</scope>
    <source>
        <strain evidence="2">cv. XS01</strain>
    </source>
</reference>
<gene>
    <name evidence="1" type="ORF">F511_45546</name>
</gene>
<accession>A0A2Z7A3F0</accession>
<sequence length="150" mass="16648">MSARWSAREHAWSRLIADGRCFFLARASQSVLHHSRDDVAPLLQITADAWRFCAMRRRDGRRTVAYDVAQAGRTDAAPAHCWPTATVAWMRRLVERCWSTMRVARVTSRALPPRVFVGCGAAVASRRSGEVVTAGLISSRVWFGPVPGSP</sequence>
<dbReference type="EMBL" id="KV049391">
    <property type="protein sequence ID" value="KZV06973.1"/>
    <property type="molecule type" value="Genomic_DNA"/>
</dbReference>
<proteinExistence type="predicted"/>
<keyword evidence="1" id="KW-0413">Isomerase</keyword>